<reference evidence="3 4" key="1">
    <citation type="submission" date="2019-01" db="EMBL/GenBank/DDBJ databases">
        <authorList>
            <person name="Sayadi A."/>
        </authorList>
    </citation>
    <scope>NUCLEOTIDE SEQUENCE [LARGE SCALE GENOMIC DNA]</scope>
</reference>
<protein>
    <submittedName>
        <fullName evidence="3">Uncharacterized protein</fullName>
    </submittedName>
</protein>
<feature type="signal peptide" evidence="2">
    <location>
        <begin position="1"/>
        <end position="19"/>
    </location>
</feature>
<name>A0A653C0A7_CALMS</name>
<feature type="compositionally biased region" description="Low complexity" evidence="1">
    <location>
        <begin position="508"/>
        <end position="531"/>
    </location>
</feature>
<evidence type="ECO:0000256" key="1">
    <source>
        <dbReference type="SAM" id="MobiDB-lite"/>
    </source>
</evidence>
<dbReference type="EMBL" id="CAACVG010006713">
    <property type="protein sequence ID" value="VEN41180.1"/>
    <property type="molecule type" value="Genomic_DNA"/>
</dbReference>
<keyword evidence="4" id="KW-1185">Reference proteome</keyword>
<dbReference type="AlphaFoldDB" id="A0A653C0A7"/>
<proteinExistence type="predicted"/>
<feature type="compositionally biased region" description="Polar residues" evidence="1">
    <location>
        <begin position="532"/>
        <end position="548"/>
    </location>
</feature>
<evidence type="ECO:0000313" key="3">
    <source>
        <dbReference type="EMBL" id="VEN41180.1"/>
    </source>
</evidence>
<feature type="region of interest" description="Disordered" evidence="1">
    <location>
        <begin position="508"/>
        <end position="559"/>
    </location>
</feature>
<keyword evidence="2" id="KW-0732">Signal</keyword>
<evidence type="ECO:0000313" key="4">
    <source>
        <dbReference type="Proteomes" id="UP000410492"/>
    </source>
</evidence>
<accession>A0A653C0A7</accession>
<sequence>MKTLLWVFLFGLIAAGVCEQPKAKKQSDKKRSIPLSSDYIFNSGHAYDWNPVQSFGSAGLVDSGAISYGLNGLGVRSLGLTGSLGVSQVSPAVSYSSNVHHTDGLVASGGYGSGFGGYTTLPHSSVVASFGSGIDSAAHLGVAGISNGYKYGAGFGTGNAHLYNSAGALGLAHGASYGLGLGAVGTDNVKETHQYRQVTQHVPVSIPHPVPVPVTRTVNVPHPVKVDVPQPYPVPVKVPVPYDVPKPYAVKVPQPVPVAQPVKVPVDVPKPYPVYHTKQVKVEVEKPVFVKQAVEVKVPVPKPYPVEIPTPVHVRVPHPVFVKEAHFVNNADAGLNAAHFGNSYRFGSANYGLDTASAGLATTNYGLNTANVGLVGTGYGLSTADYGLKTATLGGIPCEIPVTGGASFHSLGANSGFGSGALSSGSGNLHSLGGATSFGTSGILGDSSYFAGLNSGSLGSTGSTSFDQSGLTSGFVGSGFNFASAAADSGVHQEGDAVSVTSAAAKASVGTVDSENTSSTPTSISSDSTQSGDAPTSADSGDSESNNIEVVKVNDGSEK</sequence>
<dbReference type="Proteomes" id="UP000410492">
    <property type="component" value="Unassembled WGS sequence"/>
</dbReference>
<gene>
    <name evidence="3" type="ORF">CALMAC_LOCUS5107</name>
</gene>
<organism evidence="3 4">
    <name type="scientific">Callosobruchus maculatus</name>
    <name type="common">Southern cowpea weevil</name>
    <name type="synonym">Pulse bruchid</name>
    <dbReference type="NCBI Taxonomy" id="64391"/>
    <lineage>
        <taxon>Eukaryota</taxon>
        <taxon>Metazoa</taxon>
        <taxon>Ecdysozoa</taxon>
        <taxon>Arthropoda</taxon>
        <taxon>Hexapoda</taxon>
        <taxon>Insecta</taxon>
        <taxon>Pterygota</taxon>
        <taxon>Neoptera</taxon>
        <taxon>Endopterygota</taxon>
        <taxon>Coleoptera</taxon>
        <taxon>Polyphaga</taxon>
        <taxon>Cucujiformia</taxon>
        <taxon>Chrysomeloidea</taxon>
        <taxon>Chrysomelidae</taxon>
        <taxon>Bruchinae</taxon>
        <taxon>Bruchini</taxon>
        <taxon>Callosobruchus</taxon>
    </lineage>
</organism>
<evidence type="ECO:0000256" key="2">
    <source>
        <dbReference type="SAM" id="SignalP"/>
    </source>
</evidence>
<feature type="chain" id="PRO_5024856473" evidence="2">
    <location>
        <begin position="20"/>
        <end position="559"/>
    </location>
</feature>
<dbReference type="OrthoDB" id="10543983at2759"/>